<dbReference type="VEuPathDB" id="VectorBase:AQUA002730"/>
<dbReference type="AlphaFoldDB" id="A0A182WYW9"/>
<evidence type="ECO:0000313" key="2">
    <source>
        <dbReference type="Proteomes" id="UP000076407"/>
    </source>
</evidence>
<dbReference type="InterPro" id="IPR036397">
    <property type="entry name" value="RNaseH_sf"/>
</dbReference>
<name>A0A182WYW9_ANOQN</name>
<dbReference type="Proteomes" id="UP000076407">
    <property type="component" value="Unassembled WGS sequence"/>
</dbReference>
<dbReference type="SUPFAM" id="SSF53098">
    <property type="entry name" value="Ribonuclease H-like"/>
    <property type="match status" value="1"/>
</dbReference>
<keyword evidence="2" id="KW-1185">Reference proteome</keyword>
<accession>A0A182WYW9</accession>
<sequence length="214" mass="24109">YLKLKSSSQTEIHSLVDTFERNIKLLKQLGESTDEWGPRATLVEMRKEYNNSVCKSCVMCFRADPKTISQPMWQLSESHATPARQFSVVGVGYCGPFYLKPAHRKAAATKAYATVFVCFAVQAVLLELVENLSMVAFLSAFRRFVSRRGFPAKVYSDNGLNFRGALDSSEVDALTPGHFLIGMALMALLDNNVVDVPENRVRQFRLLQQLVQRH</sequence>
<dbReference type="Gene3D" id="3.30.420.10">
    <property type="entry name" value="Ribonuclease H-like superfamily/Ribonuclease H"/>
    <property type="match status" value="1"/>
</dbReference>
<evidence type="ECO:0008006" key="3">
    <source>
        <dbReference type="Google" id="ProtNLM"/>
    </source>
</evidence>
<organism evidence="1 2">
    <name type="scientific">Anopheles quadriannulatus</name>
    <name type="common">Mosquito</name>
    <dbReference type="NCBI Taxonomy" id="34691"/>
    <lineage>
        <taxon>Eukaryota</taxon>
        <taxon>Metazoa</taxon>
        <taxon>Ecdysozoa</taxon>
        <taxon>Arthropoda</taxon>
        <taxon>Hexapoda</taxon>
        <taxon>Insecta</taxon>
        <taxon>Pterygota</taxon>
        <taxon>Neoptera</taxon>
        <taxon>Endopterygota</taxon>
        <taxon>Diptera</taxon>
        <taxon>Nematocera</taxon>
        <taxon>Culicoidea</taxon>
        <taxon>Culicidae</taxon>
        <taxon>Anophelinae</taxon>
        <taxon>Anopheles</taxon>
    </lineage>
</organism>
<reference evidence="1" key="1">
    <citation type="submission" date="2020-05" db="UniProtKB">
        <authorList>
            <consortium name="EnsemblMetazoa"/>
        </authorList>
    </citation>
    <scope>IDENTIFICATION</scope>
    <source>
        <strain evidence="1">SANGQUA</strain>
    </source>
</reference>
<proteinExistence type="predicted"/>
<protein>
    <recommendedName>
        <fullName evidence="3">Integrase catalytic domain-containing protein</fullName>
    </recommendedName>
</protein>
<dbReference type="GO" id="GO:0003676">
    <property type="term" value="F:nucleic acid binding"/>
    <property type="evidence" value="ECO:0007669"/>
    <property type="project" value="InterPro"/>
</dbReference>
<dbReference type="STRING" id="34691.A0A182WYW9"/>
<dbReference type="PANTHER" id="PTHR47331">
    <property type="entry name" value="PHD-TYPE DOMAIN-CONTAINING PROTEIN"/>
    <property type="match status" value="1"/>
</dbReference>
<dbReference type="EnsemblMetazoa" id="AQUA002730-RA">
    <property type="protein sequence ID" value="AQUA002730-PA"/>
    <property type="gene ID" value="AQUA002730"/>
</dbReference>
<evidence type="ECO:0000313" key="1">
    <source>
        <dbReference type="EnsemblMetazoa" id="AQUA002730-PA"/>
    </source>
</evidence>
<dbReference type="InterPro" id="IPR012337">
    <property type="entry name" value="RNaseH-like_sf"/>
</dbReference>